<evidence type="ECO:0000313" key="1">
    <source>
        <dbReference type="EMBL" id="AES97815.2"/>
    </source>
</evidence>
<reference evidence="2" key="3">
    <citation type="submission" date="2015-04" db="UniProtKB">
        <authorList>
            <consortium name="EnsemblPlants"/>
        </authorList>
    </citation>
    <scope>IDENTIFICATION</scope>
    <source>
        <strain evidence="2">cv. Jemalong A17</strain>
    </source>
</reference>
<keyword evidence="3" id="KW-1185">Reference proteome</keyword>
<name>G7K9W6_MEDTR</name>
<dbReference type="HOGENOM" id="CLU_2926098_0_0_1"/>
<accession>A0A0C3XLC9</accession>
<evidence type="ECO:0000313" key="3">
    <source>
        <dbReference type="Proteomes" id="UP000002051"/>
    </source>
</evidence>
<evidence type="ECO:0000313" key="2">
    <source>
        <dbReference type="EnsemblPlants" id="AES97815"/>
    </source>
</evidence>
<reference evidence="1 3" key="2">
    <citation type="journal article" date="2014" name="BMC Genomics">
        <title>An improved genome release (version Mt4.0) for the model legume Medicago truncatula.</title>
        <authorList>
            <person name="Tang H."/>
            <person name="Krishnakumar V."/>
            <person name="Bidwell S."/>
            <person name="Rosen B."/>
            <person name="Chan A."/>
            <person name="Zhou S."/>
            <person name="Gentzbittel L."/>
            <person name="Childs K.L."/>
            <person name="Yandell M."/>
            <person name="Gundlach H."/>
            <person name="Mayer K.F."/>
            <person name="Schwartz D.C."/>
            <person name="Town C.D."/>
        </authorList>
    </citation>
    <scope>GENOME REANNOTATION</scope>
    <source>
        <strain evidence="2 3">cv. Jemalong A17</strain>
    </source>
</reference>
<sequence length="61" mass="6830">MSILRCIRVRKIELDTKCNIAEVALELKQRYVDLYGEQGAEVANEGFDAAGGCNWYSLCCV</sequence>
<protein>
    <submittedName>
        <fullName evidence="1 2">Uncharacterized protein</fullName>
    </submittedName>
</protein>
<dbReference type="Proteomes" id="UP000002051">
    <property type="component" value="Chromosome 5"/>
</dbReference>
<dbReference type="EMBL" id="CM001221">
    <property type="protein sequence ID" value="AES97815.2"/>
    <property type="molecule type" value="Genomic_DNA"/>
</dbReference>
<dbReference type="AlphaFoldDB" id="G7K9W6"/>
<proteinExistence type="predicted"/>
<accession>G7K9W6</accession>
<reference evidence="1 3" key="1">
    <citation type="journal article" date="2011" name="Nature">
        <title>The Medicago genome provides insight into the evolution of rhizobial symbioses.</title>
        <authorList>
            <person name="Young N.D."/>
            <person name="Debelle F."/>
            <person name="Oldroyd G.E."/>
            <person name="Geurts R."/>
            <person name="Cannon S.B."/>
            <person name="Udvardi M.K."/>
            <person name="Benedito V.A."/>
            <person name="Mayer K.F."/>
            <person name="Gouzy J."/>
            <person name="Schoof H."/>
            <person name="Van de Peer Y."/>
            <person name="Proost S."/>
            <person name="Cook D.R."/>
            <person name="Meyers B.C."/>
            <person name="Spannagl M."/>
            <person name="Cheung F."/>
            <person name="De Mita S."/>
            <person name="Krishnakumar V."/>
            <person name="Gundlach H."/>
            <person name="Zhou S."/>
            <person name="Mudge J."/>
            <person name="Bharti A.K."/>
            <person name="Murray J.D."/>
            <person name="Naoumkina M.A."/>
            <person name="Rosen B."/>
            <person name="Silverstein K.A."/>
            <person name="Tang H."/>
            <person name="Rombauts S."/>
            <person name="Zhao P.X."/>
            <person name="Zhou P."/>
            <person name="Barbe V."/>
            <person name="Bardou P."/>
            <person name="Bechner M."/>
            <person name="Bellec A."/>
            <person name="Berger A."/>
            <person name="Berges H."/>
            <person name="Bidwell S."/>
            <person name="Bisseling T."/>
            <person name="Choisne N."/>
            <person name="Couloux A."/>
            <person name="Denny R."/>
            <person name="Deshpande S."/>
            <person name="Dai X."/>
            <person name="Doyle J.J."/>
            <person name="Dudez A.M."/>
            <person name="Farmer A.D."/>
            <person name="Fouteau S."/>
            <person name="Franken C."/>
            <person name="Gibelin C."/>
            <person name="Gish J."/>
            <person name="Goldstein S."/>
            <person name="Gonzalez A.J."/>
            <person name="Green P.J."/>
            <person name="Hallab A."/>
            <person name="Hartog M."/>
            <person name="Hua A."/>
            <person name="Humphray S.J."/>
            <person name="Jeong D.H."/>
            <person name="Jing Y."/>
            <person name="Jocker A."/>
            <person name="Kenton S.M."/>
            <person name="Kim D.J."/>
            <person name="Klee K."/>
            <person name="Lai H."/>
            <person name="Lang C."/>
            <person name="Lin S."/>
            <person name="Macmil S.L."/>
            <person name="Magdelenat G."/>
            <person name="Matthews L."/>
            <person name="McCorrison J."/>
            <person name="Monaghan E.L."/>
            <person name="Mun J.H."/>
            <person name="Najar F.Z."/>
            <person name="Nicholson C."/>
            <person name="Noirot C."/>
            <person name="O'Bleness M."/>
            <person name="Paule C.R."/>
            <person name="Poulain J."/>
            <person name="Prion F."/>
            <person name="Qin B."/>
            <person name="Qu C."/>
            <person name="Retzel E.F."/>
            <person name="Riddle C."/>
            <person name="Sallet E."/>
            <person name="Samain S."/>
            <person name="Samson N."/>
            <person name="Sanders I."/>
            <person name="Saurat O."/>
            <person name="Scarpelli C."/>
            <person name="Schiex T."/>
            <person name="Segurens B."/>
            <person name="Severin A.J."/>
            <person name="Sherrier D.J."/>
            <person name="Shi R."/>
            <person name="Sims S."/>
            <person name="Singer S.R."/>
            <person name="Sinharoy S."/>
            <person name="Sterck L."/>
            <person name="Viollet A."/>
            <person name="Wang B.B."/>
            <person name="Wang K."/>
            <person name="Wang M."/>
            <person name="Wang X."/>
            <person name="Warfsmann J."/>
            <person name="Weissenbach J."/>
            <person name="White D.D."/>
            <person name="White J.D."/>
            <person name="Wiley G.B."/>
            <person name="Wincker P."/>
            <person name="Xing Y."/>
            <person name="Yang L."/>
            <person name="Yao Z."/>
            <person name="Ying F."/>
            <person name="Zhai J."/>
            <person name="Zhou L."/>
            <person name="Zuber A."/>
            <person name="Denarie J."/>
            <person name="Dixon R.A."/>
            <person name="May G.D."/>
            <person name="Schwartz D.C."/>
            <person name="Rogers J."/>
            <person name="Quetier F."/>
            <person name="Town C.D."/>
            <person name="Roe B.A."/>
        </authorList>
    </citation>
    <scope>NUCLEOTIDE SEQUENCE [LARGE SCALE GENOMIC DNA]</scope>
    <source>
        <strain evidence="1">A17</strain>
        <strain evidence="2 3">cv. Jemalong A17</strain>
    </source>
</reference>
<organism evidence="1 3">
    <name type="scientific">Medicago truncatula</name>
    <name type="common">Barrel medic</name>
    <name type="synonym">Medicago tribuloides</name>
    <dbReference type="NCBI Taxonomy" id="3880"/>
    <lineage>
        <taxon>Eukaryota</taxon>
        <taxon>Viridiplantae</taxon>
        <taxon>Streptophyta</taxon>
        <taxon>Embryophyta</taxon>
        <taxon>Tracheophyta</taxon>
        <taxon>Spermatophyta</taxon>
        <taxon>Magnoliopsida</taxon>
        <taxon>eudicotyledons</taxon>
        <taxon>Gunneridae</taxon>
        <taxon>Pentapetalae</taxon>
        <taxon>rosids</taxon>
        <taxon>fabids</taxon>
        <taxon>Fabales</taxon>
        <taxon>Fabaceae</taxon>
        <taxon>Papilionoideae</taxon>
        <taxon>50 kb inversion clade</taxon>
        <taxon>NPAAA clade</taxon>
        <taxon>Hologalegina</taxon>
        <taxon>IRL clade</taxon>
        <taxon>Trifolieae</taxon>
        <taxon>Medicago</taxon>
    </lineage>
</organism>
<dbReference type="EnsemblPlants" id="AES97815">
    <property type="protein sequence ID" value="AES97815"/>
    <property type="gene ID" value="MTR_5g060430"/>
</dbReference>
<gene>
    <name evidence="1" type="ordered locus">MTR_5g060430</name>
</gene>